<evidence type="ECO:0000256" key="1">
    <source>
        <dbReference type="ARBA" id="ARBA00004202"/>
    </source>
</evidence>
<dbReference type="PANTHER" id="PTHR43166:SF9">
    <property type="entry name" value="GLUTAMATE_ASPARTATE IMPORT ATP-BINDING PROTEIN GLTL"/>
    <property type="match status" value="1"/>
</dbReference>
<keyword evidence="6 9" id="KW-0067">ATP-binding</keyword>
<dbReference type="GO" id="GO:0016887">
    <property type="term" value="F:ATP hydrolysis activity"/>
    <property type="evidence" value="ECO:0007669"/>
    <property type="project" value="InterPro"/>
</dbReference>
<evidence type="ECO:0000256" key="2">
    <source>
        <dbReference type="ARBA" id="ARBA00005417"/>
    </source>
</evidence>
<keyword evidence="3" id="KW-0813">Transport</keyword>
<keyword evidence="7" id="KW-0472">Membrane</keyword>
<dbReference type="InterPro" id="IPR027417">
    <property type="entry name" value="P-loop_NTPase"/>
</dbReference>
<dbReference type="PROSITE" id="PS50893">
    <property type="entry name" value="ABC_TRANSPORTER_2"/>
    <property type="match status" value="1"/>
</dbReference>
<dbReference type="GO" id="GO:0005886">
    <property type="term" value="C:plasma membrane"/>
    <property type="evidence" value="ECO:0007669"/>
    <property type="project" value="UniProtKB-SubCell"/>
</dbReference>
<evidence type="ECO:0000313" key="10">
    <source>
        <dbReference type="Proteomes" id="UP000469292"/>
    </source>
</evidence>
<proteinExistence type="inferred from homology"/>
<dbReference type="Pfam" id="PF00005">
    <property type="entry name" value="ABC_tran"/>
    <property type="match status" value="1"/>
</dbReference>
<feature type="domain" description="ABC transporter" evidence="8">
    <location>
        <begin position="5"/>
        <end position="249"/>
    </location>
</feature>
<dbReference type="InterPro" id="IPR003593">
    <property type="entry name" value="AAA+_ATPase"/>
</dbReference>
<dbReference type="SUPFAM" id="SSF52540">
    <property type="entry name" value="P-loop containing nucleoside triphosphate hydrolases"/>
    <property type="match status" value="1"/>
</dbReference>
<dbReference type="PROSITE" id="PS00211">
    <property type="entry name" value="ABC_TRANSPORTER_1"/>
    <property type="match status" value="1"/>
</dbReference>
<organism evidence="9 10">
    <name type="scientific">Bifidobacterium choloepi</name>
    <dbReference type="NCBI Taxonomy" id="2614131"/>
    <lineage>
        <taxon>Bacteria</taxon>
        <taxon>Bacillati</taxon>
        <taxon>Actinomycetota</taxon>
        <taxon>Actinomycetes</taxon>
        <taxon>Bifidobacteriales</taxon>
        <taxon>Bifidobacteriaceae</taxon>
        <taxon>Bifidobacterium</taxon>
    </lineage>
</organism>
<evidence type="ECO:0000256" key="3">
    <source>
        <dbReference type="ARBA" id="ARBA00022448"/>
    </source>
</evidence>
<reference evidence="9 10" key="1">
    <citation type="submission" date="2019-09" db="EMBL/GenBank/DDBJ databases">
        <title>Phylogenetic characterization of a novel taxon of the genus Bifidobacterium: Bifidobacterium choloepi sp. nov.</title>
        <authorList>
            <person name="Modesto M."/>
            <person name="Satti M."/>
        </authorList>
    </citation>
    <scope>NUCLEOTIDE SEQUENCE [LARGE SCALE GENOMIC DNA]</scope>
    <source>
        <strain evidence="9 10">BRDM6</strain>
    </source>
</reference>
<dbReference type="Gene3D" id="3.40.50.300">
    <property type="entry name" value="P-loop containing nucleotide triphosphate hydrolases"/>
    <property type="match status" value="1"/>
</dbReference>
<keyword evidence="5" id="KW-0547">Nucleotide-binding</keyword>
<comment type="similarity">
    <text evidence="2">Belongs to the ABC transporter superfamily.</text>
</comment>
<evidence type="ECO:0000256" key="7">
    <source>
        <dbReference type="ARBA" id="ARBA00023136"/>
    </source>
</evidence>
<dbReference type="SMART" id="SM00382">
    <property type="entry name" value="AAA"/>
    <property type="match status" value="1"/>
</dbReference>
<evidence type="ECO:0000256" key="6">
    <source>
        <dbReference type="ARBA" id="ARBA00022840"/>
    </source>
</evidence>
<evidence type="ECO:0000256" key="5">
    <source>
        <dbReference type="ARBA" id="ARBA00022741"/>
    </source>
</evidence>
<dbReference type="InterPro" id="IPR050086">
    <property type="entry name" value="MetN_ABC_transporter-like"/>
</dbReference>
<gene>
    <name evidence="9" type="ORF">F6S87_02980</name>
</gene>
<accession>A0A6I5NAX5</accession>
<keyword evidence="4" id="KW-1003">Cell membrane</keyword>
<comment type="subcellular location">
    <subcellularLocation>
        <location evidence="1">Cell membrane</location>
        <topology evidence="1">Peripheral membrane protein</topology>
    </subcellularLocation>
</comment>
<name>A0A6I5NAX5_9BIFI</name>
<dbReference type="Proteomes" id="UP000469292">
    <property type="component" value="Unassembled WGS sequence"/>
</dbReference>
<dbReference type="GO" id="GO:0005524">
    <property type="term" value="F:ATP binding"/>
    <property type="evidence" value="ECO:0007669"/>
    <property type="project" value="UniProtKB-KW"/>
</dbReference>
<dbReference type="AlphaFoldDB" id="A0A6I5NAX5"/>
<evidence type="ECO:0000259" key="8">
    <source>
        <dbReference type="PROSITE" id="PS50893"/>
    </source>
</evidence>
<dbReference type="PANTHER" id="PTHR43166">
    <property type="entry name" value="AMINO ACID IMPORT ATP-BINDING PROTEIN"/>
    <property type="match status" value="1"/>
</dbReference>
<comment type="caution">
    <text evidence="9">The sequence shown here is derived from an EMBL/GenBank/DDBJ whole genome shotgun (WGS) entry which is preliminary data.</text>
</comment>
<evidence type="ECO:0000256" key="4">
    <source>
        <dbReference type="ARBA" id="ARBA00022475"/>
    </source>
</evidence>
<protein>
    <submittedName>
        <fullName evidence="9">Amino acid ABC transporter ATP-binding protein</fullName>
    </submittedName>
</protein>
<dbReference type="InterPro" id="IPR017871">
    <property type="entry name" value="ABC_transporter-like_CS"/>
</dbReference>
<sequence length="252" mass="27348">MSSVLTIDHLDYTVGDNHVLDDVHLHVKAGESAVILGPSGAGKSTLLKAIINLVHPQSGTVRLGVRTVGPSTDESFRPDGQAEPTTIALDRPSKGDVNFLRRNIATVFQSYPMFTHKTVLQNIVEPLRVVHGMSLDRAHRTAIEYLEKFKLGEKAHAYPHELSGGQKQRVSIARALSHNPRVILLDEPTSALDYDLVGDVAAAVHALTEQGIAVVTVTHDPTFASRIADSTFRLADGRLKRTDRRVGSMTGA</sequence>
<dbReference type="EMBL" id="VYSG01000001">
    <property type="protein sequence ID" value="NEG69600.1"/>
    <property type="molecule type" value="Genomic_DNA"/>
</dbReference>
<dbReference type="InterPro" id="IPR003439">
    <property type="entry name" value="ABC_transporter-like_ATP-bd"/>
</dbReference>
<keyword evidence="10" id="KW-1185">Reference proteome</keyword>
<evidence type="ECO:0000313" key="9">
    <source>
        <dbReference type="EMBL" id="NEG69600.1"/>
    </source>
</evidence>